<evidence type="ECO:0000256" key="1">
    <source>
        <dbReference type="SAM" id="Phobius"/>
    </source>
</evidence>
<evidence type="ECO:0000313" key="3">
    <source>
        <dbReference type="Proteomes" id="UP001515480"/>
    </source>
</evidence>
<dbReference type="Proteomes" id="UP001515480">
    <property type="component" value="Unassembled WGS sequence"/>
</dbReference>
<proteinExistence type="predicted"/>
<keyword evidence="1" id="KW-0472">Membrane</keyword>
<keyword evidence="1" id="KW-1133">Transmembrane helix</keyword>
<sequence>MVRSIPRAFSAVCLPSLEGREFPLVDSIGQETKRCLNSVLEVQTSITNKYLAHERLLVLLFSKRNRIPVLIDPLSRWRAVWRAFGFLLLVFNAAAVSSFAWADYRCEGGPLLRDERECINAHRRTLVTFASGMCVQLFSIAEVLLGLATALSIPTTHGLRYGTTSGWSSMPLFLLDLFLLLPQQRLNASSRHVPEARVGFLKHIWMSIRNSVPIKTVTGYQRLKALPPAPWPFQDFIDHVILPAWLGADPTIQILISKLPFVDDALTEGDMLQTAAINFLASAKMFVLAASAVKAARVGARRKRLRELRASRMIVHALRLHLARKKISRLRNKHELADQALLALKNFREWHKNGSSKWWSGLSLPFNLNNLGNLEAMIQPNNQYRRSPNHHQWFESRESSGEMTPYYYS</sequence>
<comment type="caution">
    <text evidence="2">The sequence shown here is derived from an EMBL/GenBank/DDBJ whole genome shotgun (WGS) entry which is preliminary data.</text>
</comment>
<accession>A0AB34JMY5</accession>
<protein>
    <submittedName>
        <fullName evidence="2">Uncharacterized protein</fullName>
    </submittedName>
</protein>
<keyword evidence="1" id="KW-0812">Transmembrane</keyword>
<feature type="transmembrane region" description="Helical" evidence="1">
    <location>
        <begin position="83"/>
        <end position="104"/>
    </location>
</feature>
<organism evidence="2 3">
    <name type="scientific">Prymnesium parvum</name>
    <name type="common">Toxic golden alga</name>
    <dbReference type="NCBI Taxonomy" id="97485"/>
    <lineage>
        <taxon>Eukaryota</taxon>
        <taxon>Haptista</taxon>
        <taxon>Haptophyta</taxon>
        <taxon>Prymnesiophyceae</taxon>
        <taxon>Prymnesiales</taxon>
        <taxon>Prymnesiaceae</taxon>
        <taxon>Prymnesium</taxon>
    </lineage>
</organism>
<name>A0AB34JMY5_PRYPA</name>
<keyword evidence="3" id="KW-1185">Reference proteome</keyword>
<reference evidence="2 3" key="1">
    <citation type="journal article" date="2024" name="Science">
        <title>Giant polyketide synthase enzymes in the biosynthesis of giant marine polyether toxins.</title>
        <authorList>
            <person name="Fallon T.R."/>
            <person name="Shende V.V."/>
            <person name="Wierzbicki I.H."/>
            <person name="Pendleton A.L."/>
            <person name="Watervoot N.F."/>
            <person name="Auber R.P."/>
            <person name="Gonzalez D.J."/>
            <person name="Wisecaver J.H."/>
            <person name="Moore B.S."/>
        </authorList>
    </citation>
    <scope>NUCLEOTIDE SEQUENCE [LARGE SCALE GENOMIC DNA]</scope>
    <source>
        <strain evidence="2 3">12B1</strain>
    </source>
</reference>
<gene>
    <name evidence="2" type="ORF">AB1Y20_018250</name>
</gene>
<evidence type="ECO:0000313" key="2">
    <source>
        <dbReference type="EMBL" id="KAL1523304.1"/>
    </source>
</evidence>
<dbReference type="AlphaFoldDB" id="A0AB34JMY5"/>
<dbReference type="EMBL" id="JBGBPQ010000006">
    <property type="protein sequence ID" value="KAL1523304.1"/>
    <property type="molecule type" value="Genomic_DNA"/>
</dbReference>